<evidence type="ECO:0000256" key="1">
    <source>
        <dbReference type="ARBA" id="ARBA00023054"/>
    </source>
</evidence>
<evidence type="ECO:0000313" key="4">
    <source>
        <dbReference type="EMBL" id="KAI1901306.1"/>
    </source>
</evidence>
<feature type="compositionally biased region" description="Polar residues" evidence="2">
    <location>
        <begin position="481"/>
        <end position="490"/>
    </location>
</feature>
<feature type="region of interest" description="Disordered" evidence="2">
    <location>
        <begin position="315"/>
        <end position="349"/>
    </location>
</feature>
<dbReference type="InterPro" id="IPR043444">
    <property type="entry name" value="TESPA1-like"/>
</dbReference>
<comment type="caution">
    <text evidence="4">The sequence shown here is derived from an EMBL/GenBank/DDBJ whole genome shotgun (WGS) entry which is preliminary data.</text>
</comment>
<dbReference type="OrthoDB" id="6088188at2759"/>
<keyword evidence="5" id="KW-1185">Reference proteome</keyword>
<dbReference type="PANTHER" id="PTHR17469:SF15">
    <property type="entry name" value="ITPR-INTERACTING DOMAIN-CONTAINING PROTEIN"/>
    <property type="match status" value="1"/>
</dbReference>
<dbReference type="Pfam" id="PF14722">
    <property type="entry name" value="KRAP_IP3R_bind"/>
    <property type="match status" value="1"/>
</dbReference>
<proteinExistence type="predicted"/>
<evidence type="ECO:0000313" key="5">
    <source>
        <dbReference type="Proteomes" id="UP000829720"/>
    </source>
</evidence>
<feature type="compositionally biased region" description="Polar residues" evidence="2">
    <location>
        <begin position="666"/>
        <end position="681"/>
    </location>
</feature>
<evidence type="ECO:0000259" key="3">
    <source>
        <dbReference type="SMART" id="SM01257"/>
    </source>
</evidence>
<evidence type="ECO:0000256" key="2">
    <source>
        <dbReference type="SAM" id="MobiDB-lite"/>
    </source>
</evidence>
<feature type="compositionally biased region" description="Basic residues" evidence="2">
    <location>
        <begin position="528"/>
        <end position="540"/>
    </location>
</feature>
<dbReference type="GO" id="GO:0005102">
    <property type="term" value="F:signaling receptor binding"/>
    <property type="evidence" value="ECO:0007669"/>
    <property type="project" value="InterPro"/>
</dbReference>
<dbReference type="PANTHER" id="PTHR17469">
    <property type="entry name" value="SPERM SPECIFIC ANTIGEN 2-RELATED"/>
    <property type="match status" value="1"/>
</dbReference>
<dbReference type="SMART" id="SM01257">
    <property type="entry name" value="KRAP_IP3R_bind"/>
    <property type="match status" value="1"/>
</dbReference>
<organism evidence="4 5">
    <name type="scientific">Albula goreensis</name>
    <dbReference type="NCBI Taxonomy" id="1534307"/>
    <lineage>
        <taxon>Eukaryota</taxon>
        <taxon>Metazoa</taxon>
        <taxon>Chordata</taxon>
        <taxon>Craniata</taxon>
        <taxon>Vertebrata</taxon>
        <taxon>Euteleostomi</taxon>
        <taxon>Actinopterygii</taxon>
        <taxon>Neopterygii</taxon>
        <taxon>Teleostei</taxon>
        <taxon>Albuliformes</taxon>
        <taxon>Albulidae</taxon>
        <taxon>Albula</taxon>
    </lineage>
</organism>
<sequence>MLTWLFDSLRRLHREELTLQRIGSVRASPCHPLSDVRLTAFTRLTSLKRNTWAVRRQARVRRTAGERKTRSSSDFHRVSSSLASHFLSLAGTRTMEASELWTQDPEELLKDLGFCGEEADAAARIPARFLSQRSLTRGISLQVLLEAQRSRRHMETQEITDRFKHFVLQQMTNSLTSSSDSRGVGPGQEGEGPWQEGDEKRAWLSRLLQRGSRRPLRSQSFPEPKPRRGPQSSALGGPQGTNKLGNQEATPSFEIEEIFSFEDGPWASRASVERADSCQSDSSGFLEEPLIPPLSQQAQPACDLTKGADPQQLSALHSDKQVKGAPDSGRQEPERPEEEMLQTPTAEDTEVSIMGVMETEVRLQGEDSTAGVFLMDKVSAQSSGEASGGNALTAVPQDTPEPVLPPSLPTVPSAGLADSEMLNREAEKPRKKPGRSVSVQMASTLLPPSRLVVRRSYPGDAPRATEETLPFCSSSHDDITAQDTPPSSGLSSGSDVGRGPSSDSSSLNGKSNRSRGGHDRRHGDCCHGHHHCGRVGKTRGRNSAPMSLRPGFSHTLPYSVRELEAMVRSVRDFRCVLEDMEQQLLLEQDSVFKVLSDPERHEVRYIQALREAVKMEAEQLEMQLSDLAHHHDQGFKTKIRRLLDEQSRLRVLLKIPSPWKPQRVSVRSVSTQCALPSTSPERTGRNEDGDGFDSENLRRNAVMDSNRPLLKTAP</sequence>
<dbReference type="InterPro" id="IPR029325">
    <property type="entry name" value="ITPR-bd"/>
</dbReference>
<feature type="domain" description="ITPR-interacting" evidence="3">
    <location>
        <begin position="85"/>
        <end position="215"/>
    </location>
</feature>
<keyword evidence="1" id="KW-0175">Coiled coil</keyword>
<name>A0A8T3DZE4_9TELE</name>
<reference evidence="4" key="1">
    <citation type="submission" date="2021-01" db="EMBL/GenBank/DDBJ databases">
        <authorList>
            <person name="Zahm M."/>
            <person name="Roques C."/>
            <person name="Cabau C."/>
            <person name="Klopp C."/>
            <person name="Donnadieu C."/>
            <person name="Jouanno E."/>
            <person name="Lampietro C."/>
            <person name="Louis A."/>
            <person name="Herpin A."/>
            <person name="Echchiki A."/>
            <person name="Berthelot C."/>
            <person name="Parey E."/>
            <person name="Roest-Crollius H."/>
            <person name="Braasch I."/>
            <person name="Postlethwait J."/>
            <person name="Bobe J."/>
            <person name="Montfort J."/>
            <person name="Bouchez O."/>
            <person name="Begum T."/>
            <person name="Mejri S."/>
            <person name="Adams A."/>
            <person name="Chen W.-J."/>
            <person name="Guiguen Y."/>
        </authorList>
    </citation>
    <scope>NUCLEOTIDE SEQUENCE</scope>
    <source>
        <tissue evidence="4">Blood</tissue>
    </source>
</reference>
<dbReference type="AlphaFoldDB" id="A0A8T3DZE4"/>
<feature type="region of interest" description="Disordered" evidence="2">
    <location>
        <begin position="666"/>
        <end position="714"/>
    </location>
</feature>
<feature type="compositionally biased region" description="Polar residues" evidence="2">
    <location>
        <begin position="230"/>
        <end position="247"/>
    </location>
</feature>
<gene>
    <name evidence="4" type="ORF">AGOR_G00032950</name>
</gene>
<dbReference type="Proteomes" id="UP000829720">
    <property type="component" value="Unassembled WGS sequence"/>
</dbReference>
<dbReference type="InterPro" id="IPR029326">
    <property type="entry name" value="SSFA2_C"/>
</dbReference>
<protein>
    <recommendedName>
        <fullName evidence="3">ITPR-interacting domain-containing protein</fullName>
    </recommendedName>
</protein>
<feature type="region of interest" description="Disordered" evidence="2">
    <location>
        <begin position="174"/>
        <end position="199"/>
    </location>
</feature>
<accession>A0A8T3DZE4</accession>
<feature type="region of interest" description="Disordered" evidence="2">
    <location>
        <begin position="212"/>
        <end position="247"/>
    </location>
</feature>
<feature type="compositionally biased region" description="Low complexity" evidence="2">
    <location>
        <begin position="491"/>
        <end position="511"/>
    </location>
</feature>
<dbReference type="EMBL" id="JAERUA010000003">
    <property type="protein sequence ID" value="KAI1901306.1"/>
    <property type="molecule type" value="Genomic_DNA"/>
</dbReference>
<feature type="region of interest" description="Disordered" evidence="2">
    <location>
        <begin position="382"/>
        <end position="549"/>
    </location>
</feature>
<dbReference type="Pfam" id="PF14723">
    <property type="entry name" value="SSFA2_C"/>
    <property type="match status" value="1"/>
</dbReference>